<evidence type="ECO:0000313" key="9">
    <source>
        <dbReference type="EMBL" id="GFR73116.1"/>
    </source>
</evidence>
<sequence length="507" mass="56472">MEVFPGNLSLLTLLLLTPGIACRAGSVADAAPGNGTRPNIVFVLADDLGFHDVGYHGSRIRTPVLDQLSADGVRLENYYVQPICSPTRSQLMSGRYQIHDGIQHSVFWDDQATGLPLGSPTLADKLRESGYSTHMVGKWHLGFHTEEYMPNSRGFDSSFGFLGGHEGQYYHTRAYKKKKYLDLRADGVPVRDQEGRHSTDMYTDQGVRRILDHDVTKPLFLYMAYSVPHSPHQVPAVYEEQYSDIADKNRRTVAGMITHLDEAVGNLTQALKDKGIWDNTILVFSTDNGGPIGDACINYPLRGGKWTLWEGGVRGVAFVTGGKNIVLDRGAVNRELMHVTDWFPTLVGVAGGDFNGTKPLDGVDQWDSLSTGASTTRKWVLHNIDSKNKKKGKKLFPDTFDTRIRAAIRVGKYKLITGNPGWGKWVPPPETNSSIVEIKESKKNLWLFNIDKDPEERRDLSAKKPKVVKRILKLLQKVNSKALPPFFPPHNPLANPKLHGGVWGPWQ</sequence>
<dbReference type="Gene3D" id="3.30.1120.10">
    <property type="match status" value="1"/>
</dbReference>
<evidence type="ECO:0000256" key="1">
    <source>
        <dbReference type="ARBA" id="ARBA00001913"/>
    </source>
</evidence>
<dbReference type="EMBL" id="BMAT01000780">
    <property type="protein sequence ID" value="GFR73116.1"/>
    <property type="molecule type" value="Genomic_DNA"/>
</dbReference>
<keyword evidence="10" id="KW-1185">Reference proteome</keyword>
<evidence type="ECO:0000256" key="2">
    <source>
        <dbReference type="ARBA" id="ARBA00008779"/>
    </source>
</evidence>
<dbReference type="Gene3D" id="3.40.720.10">
    <property type="entry name" value="Alkaline Phosphatase, subunit A"/>
    <property type="match status" value="1"/>
</dbReference>
<organism evidence="9 10">
    <name type="scientific">Elysia marginata</name>
    <dbReference type="NCBI Taxonomy" id="1093978"/>
    <lineage>
        <taxon>Eukaryota</taxon>
        <taxon>Metazoa</taxon>
        <taxon>Spiralia</taxon>
        <taxon>Lophotrochozoa</taxon>
        <taxon>Mollusca</taxon>
        <taxon>Gastropoda</taxon>
        <taxon>Heterobranchia</taxon>
        <taxon>Euthyneura</taxon>
        <taxon>Panpulmonata</taxon>
        <taxon>Sacoglossa</taxon>
        <taxon>Placobranchoidea</taxon>
        <taxon>Plakobranchidae</taxon>
        <taxon>Elysia</taxon>
    </lineage>
</organism>
<dbReference type="AlphaFoldDB" id="A0AAV4FL72"/>
<keyword evidence="6" id="KW-0325">Glycoprotein</keyword>
<evidence type="ECO:0000256" key="6">
    <source>
        <dbReference type="ARBA" id="ARBA00023180"/>
    </source>
</evidence>
<name>A0AAV4FL72_9GAST</name>
<dbReference type="PANTHER" id="PTHR10342:SF274">
    <property type="entry name" value="ARYLSULFATASE B"/>
    <property type="match status" value="1"/>
</dbReference>
<dbReference type="Proteomes" id="UP000762676">
    <property type="component" value="Unassembled WGS sequence"/>
</dbReference>
<keyword evidence="5" id="KW-0106">Calcium</keyword>
<comment type="caution">
    <text evidence="9">The sequence shown here is derived from an EMBL/GenBank/DDBJ whole genome shotgun (WGS) entry which is preliminary data.</text>
</comment>
<accession>A0AAV4FL72</accession>
<evidence type="ECO:0000256" key="4">
    <source>
        <dbReference type="ARBA" id="ARBA00022801"/>
    </source>
</evidence>
<dbReference type="GO" id="GO:0008484">
    <property type="term" value="F:sulfuric ester hydrolase activity"/>
    <property type="evidence" value="ECO:0007669"/>
    <property type="project" value="InterPro"/>
</dbReference>
<dbReference type="Pfam" id="PF00884">
    <property type="entry name" value="Sulfatase"/>
    <property type="match status" value="1"/>
</dbReference>
<dbReference type="InterPro" id="IPR017850">
    <property type="entry name" value="Alkaline_phosphatase_core_sf"/>
</dbReference>
<evidence type="ECO:0000256" key="5">
    <source>
        <dbReference type="ARBA" id="ARBA00022837"/>
    </source>
</evidence>
<feature type="signal peptide" evidence="7">
    <location>
        <begin position="1"/>
        <end position="21"/>
    </location>
</feature>
<dbReference type="InterPro" id="IPR047115">
    <property type="entry name" value="ARSB"/>
</dbReference>
<comment type="similarity">
    <text evidence="2">Belongs to the sulfatase family.</text>
</comment>
<dbReference type="GO" id="GO:0046872">
    <property type="term" value="F:metal ion binding"/>
    <property type="evidence" value="ECO:0007669"/>
    <property type="project" value="UniProtKB-KW"/>
</dbReference>
<keyword evidence="7" id="KW-0732">Signal</keyword>
<feature type="domain" description="Sulfatase N-terminal" evidence="8">
    <location>
        <begin position="38"/>
        <end position="351"/>
    </location>
</feature>
<evidence type="ECO:0000313" key="10">
    <source>
        <dbReference type="Proteomes" id="UP000762676"/>
    </source>
</evidence>
<keyword evidence="3" id="KW-0479">Metal-binding</keyword>
<dbReference type="PROSITE" id="PS00149">
    <property type="entry name" value="SULFATASE_2"/>
    <property type="match status" value="1"/>
</dbReference>
<proteinExistence type="inferred from homology"/>
<dbReference type="SUPFAM" id="SSF53649">
    <property type="entry name" value="Alkaline phosphatase-like"/>
    <property type="match status" value="1"/>
</dbReference>
<dbReference type="InterPro" id="IPR000917">
    <property type="entry name" value="Sulfatase_N"/>
</dbReference>
<evidence type="ECO:0000259" key="8">
    <source>
        <dbReference type="Pfam" id="PF00884"/>
    </source>
</evidence>
<protein>
    <submittedName>
        <fullName evidence="9">Arylsulfatase B</fullName>
    </submittedName>
</protein>
<dbReference type="PANTHER" id="PTHR10342">
    <property type="entry name" value="ARYLSULFATASE"/>
    <property type="match status" value="1"/>
</dbReference>
<feature type="chain" id="PRO_5043595922" evidence="7">
    <location>
        <begin position="22"/>
        <end position="507"/>
    </location>
</feature>
<comment type="cofactor">
    <cofactor evidence="1">
        <name>Ca(2+)</name>
        <dbReference type="ChEBI" id="CHEBI:29108"/>
    </cofactor>
</comment>
<dbReference type="CDD" id="cd16029">
    <property type="entry name" value="4-S"/>
    <property type="match status" value="1"/>
</dbReference>
<gene>
    <name evidence="9" type="ORF">ElyMa_000397300</name>
</gene>
<evidence type="ECO:0000256" key="7">
    <source>
        <dbReference type="SAM" id="SignalP"/>
    </source>
</evidence>
<keyword evidence="4" id="KW-0378">Hydrolase</keyword>
<evidence type="ECO:0000256" key="3">
    <source>
        <dbReference type="ARBA" id="ARBA00022723"/>
    </source>
</evidence>
<dbReference type="InterPro" id="IPR024607">
    <property type="entry name" value="Sulfatase_CS"/>
</dbReference>
<reference evidence="9 10" key="1">
    <citation type="journal article" date="2021" name="Elife">
        <title>Chloroplast acquisition without the gene transfer in kleptoplastic sea slugs, Plakobranchus ocellatus.</title>
        <authorList>
            <person name="Maeda T."/>
            <person name="Takahashi S."/>
            <person name="Yoshida T."/>
            <person name="Shimamura S."/>
            <person name="Takaki Y."/>
            <person name="Nagai Y."/>
            <person name="Toyoda A."/>
            <person name="Suzuki Y."/>
            <person name="Arimoto A."/>
            <person name="Ishii H."/>
            <person name="Satoh N."/>
            <person name="Nishiyama T."/>
            <person name="Hasebe M."/>
            <person name="Maruyama T."/>
            <person name="Minagawa J."/>
            <person name="Obokata J."/>
            <person name="Shigenobu S."/>
        </authorList>
    </citation>
    <scope>NUCLEOTIDE SEQUENCE [LARGE SCALE GENOMIC DNA]</scope>
</reference>